<name>A0A843VBA2_COLES</name>
<accession>A0A843VBA2</accession>
<evidence type="ECO:0000313" key="2">
    <source>
        <dbReference type="Proteomes" id="UP000652761"/>
    </source>
</evidence>
<comment type="caution">
    <text evidence="1">The sequence shown here is derived from an EMBL/GenBank/DDBJ whole genome shotgun (WGS) entry which is preliminary data.</text>
</comment>
<gene>
    <name evidence="1" type="ORF">Taro_022426</name>
</gene>
<keyword evidence="2" id="KW-1185">Reference proteome</keyword>
<proteinExistence type="predicted"/>
<sequence>MKIGSSALAEGRESYLRPQAPLGIFTNCKEHLAFSQPERYYNPLAPKQVFFSFQSICHAKYELYVGQ</sequence>
<protein>
    <submittedName>
        <fullName evidence="1">Uncharacterized protein</fullName>
    </submittedName>
</protein>
<organism evidence="1 2">
    <name type="scientific">Colocasia esculenta</name>
    <name type="common">Wild taro</name>
    <name type="synonym">Arum esculentum</name>
    <dbReference type="NCBI Taxonomy" id="4460"/>
    <lineage>
        <taxon>Eukaryota</taxon>
        <taxon>Viridiplantae</taxon>
        <taxon>Streptophyta</taxon>
        <taxon>Embryophyta</taxon>
        <taxon>Tracheophyta</taxon>
        <taxon>Spermatophyta</taxon>
        <taxon>Magnoliopsida</taxon>
        <taxon>Liliopsida</taxon>
        <taxon>Araceae</taxon>
        <taxon>Aroideae</taxon>
        <taxon>Colocasieae</taxon>
        <taxon>Colocasia</taxon>
    </lineage>
</organism>
<evidence type="ECO:0000313" key="1">
    <source>
        <dbReference type="EMBL" id="MQL89843.1"/>
    </source>
</evidence>
<reference evidence="1" key="1">
    <citation type="submission" date="2017-07" db="EMBL/GenBank/DDBJ databases">
        <title>Taro Niue Genome Assembly and Annotation.</title>
        <authorList>
            <person name="Atibalentja N."/>
            <person name="Keating K."/>
            <person name="Fields C.J."/>
        </authorList>
    </citation>
    <scope>NUCLEOTIDE SEQUENCE</scope>
    <source>
        <strain evidence="1">Niue_2</strain>
        <tissue evidence="1">Leaf</tissue>
    </source>
</reference>
<dbReference type="EMBL" id="NMUH01001182">
    <property type="protein sequence ID" value="MQL89843.1"/>
    <property type="molecule type" value="Genomic_DNA"/>
</dbReference>
<dbReference type="AlphaFoldDB" id="A0A843VBA2"/>
<dbReference type="Proteomes" id="UP000652761">
    <property type="component" value="Unassembled WGS sequence"/>
</dbReference>